<protein>
    <submittedName>
        <fullName evidence="2">Uncharacterized protein</fullName>
    </submittedName>
</protein>
<reference evidence="2" key="1">
    <citation type="submission" date="2022-11" db="EMBL/GenBank/DDBJ databases">
        <authorList>
            <person name="Petersen C."/>
        </authorList>
    </citation>
    <scope>NUCLEOTIDE SEQUENCE</scope>
    <source>
        <strain evidence="2">IBT 34128</strain>
    </source>
</reference>
<gene>
    <name evidence="2" type="ORF">NUU61_008901</name>
</gene>
<dbReference type="OrthoDB" id="5357075at2759"/>
<dbReference type="GeneID" id="81398595"/>
<evidence type="ECO:0000313" key="3">
    <source>
        <dbReference type="Proteomes" id="UP001141434"/>
    </source>
</evidence>
<dbReference type="EMBL" id="JAPMSZ010000011">
    <property type="protein sequence ID" value="KAJ5084322.1"/>
    <property type="molecule type" value="Genomic_DNA"/>
</dbReference>
<feature type="compositionally biased region" description="Acidic residues" evidence="1">
    <location>
        <begin position="161"/>
        <end position="174"/>
    </location>
</feature>
<reference evidence="2" key="2">
    <citation type="journal article" date="2023" name="IMA Fungus">
        <title>Comparative genomic study of the Penicillium genus elucidates a diverse pangenome and 15 lateral gene transfer events.</title>
        <authorList>
            <person name="Petersen C."/>
            <person name="Sorensen T."/>
            <person name="Nielsen M.R."/>
            <person name="Sondergaard T.E."/>
            <person name="Sorensen J.L."/>
            <person name="Fitzpatrick D.A."/>
            <person name="Frisvad J.C."/>
            <person name="Nielsen K.L."/>
        </authorList>
    </citation>
    <scope>NUCLEOTIDE SEQUENCE</scope>
    <source>
        <strain evidence="2">IBT 34128</strain>
    </source>
</reference>
<evidence type="ECO:0000256" key="1">
    <source>
        <dbReference type="SAM" id="MobiDB-lite"/>
    </source>
</evidence>
<dbReference type="RefSeq" id="XP_056507719.1">
    <property type="nucleotide sequence ID" value="XM_056659426.1"/>
</dbReference>
<sequence length="246" mass="27384">MSSIYQCPVCGHLSDLSHALAVFIENPHCHQCGLSAAESHLKVQDELAALFDKQMTMERPPSKEATISYSITQHYHHSSHVAFPHANPVQEVAVPSTPDPSLSVDGILAQHGLNPSALSPSQLDLFKHADMEQRQRLVQTWLLYSKPLQQQTETLQFSPGEDLEMASSEEDSDDGKDYAEPYMINGYTGHVPPKEPTTGQPYAPSRDPVYQDRGCWQHAGLGPMESQYGAFDEMNRHDPRYGVVPF</sequence>
<evidence type="ECO:0000313" key="2">
    <source>
        <dbReference type="EMBL" id="KAJ5084322.1"/>
    </source>
</evidence>
<dbReference type="AlphaFoldDB" id="A0A9W9EM31"/>
<proteinExistence type="predicted"/>
<comment type="caution">
    <text evidence="2">The sequence shown here is derived from an EMBL/GenBank/DDBJ whole genome shotgun (WGS) entry which is preliminary data.</text>
</comment>
<accession>A0A9W9EM31</accession>
<keyword evidence="3" id="KW-1185">Reference proteome</keyword>
<dbReference type="Proteomes" id="UP001141434">
    <property type="component" value="Unassembled WGS sequence"/>
</dbReference>
<feature type="region of interest" description="Disordered" evidence="1">
    <location>
        <begin position="154"/>
        <end position="176"/>
    </location>
</feature>
<organism evidence="2 3">
    <name type="scientific">Penicillium alfredii</name>
    <dbReference type="NCBI Taxonomy" id="1506179"/>
    <lineage>
        <taxon>Eukaryota</taxon>
        <taxon>Fungi</taxon>
        <taxon>Dikarya</taxon>
        <taxon>Ascomycota</taxon>
        <taxon>Pezizomycotina</taxon>
        <taxon>Eurotiomycetes</taxon>
        <taxon>Eurotiomycetidae</taxon>
        <taxon>Eurotiales</taxon>
        <taxon>Aspergillaceae</taxon>
        <taxon>Penicillium</taxon>
    </lineage>
</organism>
<name>A0A9W9EM31_9EURO</name>